<name>A0A1H1NEC4_9ACTN</name>
<dbReference type="InterPro" id="IPR019741">
    <property type="entry name" value="Galactokinase_CS"/>
</dbReference>
<dbReference type="SUPFAM" id="SSF54211">
    <property type="entry name" value="Ribosomal protein S5 domain 2-like"/>
    <property type="match status" value="1"/>
</dbReference>
<evidence type="ECO:0000256" key="9">
    <source>
        <dbReference type="ARBA" id="ARBA00023277"/>
    </source>
</evidence>
<dbReference type="PROSITE" id="PS00106">
    <property type="entry name" value="GALACTOKINASE"/>
    <property type="match status" value="1"/>
</dbReference>
<evidence type="ECO:0000256" key="8">
    <source>
        <dbReference type="ARBA" id="ARBA00023144"/>
    </source>
</evidence>
<dbReference type="GO" id="GO:0046872">
    <property type="term" value="F:metal ion binding"/>
    <property type="evidence" value="ECO:0007669"/>
    <property type="project" value="UniProtKB-KW"/>
</dbReference>
<dbReference type="InterPro" id="IPR000705">
    <property type="entry name" value="Galactokinase"/>
</dbReference>
<dbReference type="EMBL" id="LT629757">
    <property type="protein sequence ID" value="SDR97341.1"/>
    <property type="molecule type" value="Genomic_DNA"/>
</dbReference>
<evidence type="ECO:0000256" key="3">
    <source>
        <dbReference type="ARBA" id="ARBA00022723"/>
    </source>
</evidence>
<keyword evidence="2" id="KW-0808">Transferase</keyword>
<gene>
    <name evidence="14" type="ORF">SAMN04488570_0850</name>
</gene>
<evidence type="ECO:0000256" key="6">
    <source>
        <dbReference type="ARBA" id="ARBA00022840"/>
    </source>
</evidence>
<dbReference type="EC" id="2.7.1.6" evidence="10"/>
<dbReference type="GO" id="GO:0004335">
    <property type="term" value="F:galactokinase activity"/>
    <property type="evidence" value="ECO:0007669"/>
    <property type="project" value="UniProtKB-UniRule"/>
</dbReference>
<keyword evidence="15" id="KW-1185">Reference proteome</keyword>
<evidence type="ECO:0000256" key="1">
    <source>
        <dbReference type="ARBA" id="ARBA00006566"/>
    </source>
</evidence>
<dbReference type="SUPFAM" id="SSF55060">
    <property type="entry name" value="GHMP Kinase, C-terminal domain"/>
    <property type="match status" value="1"/>
</dbReference>
<protein>
    <recommendedName>
        <fullName evidence="10">Galactokinase</fullName>
        <ecNumber evidence="10">2.7.1.6</ecNumber>
    </recommendedName>
</protein>
<dbReference type="PIRSF" id="PIRSF000530">
    <property type="entry name" value="Galactokinase"/>
    <property type="match status" value="1"/>
</dbReference>
<dbReference type="InterPro" id="IPR006204">
    <property type="entry name" value="GHMP_kinase_N_dom"/>
</dbReference>
<organism evidence="14 15">
    <name type="scientific">Nocardioides scoriae</name>
    <dbReference type="NCBI Taxonomy" id="642780"/>
    <lineage>
        <taxon>Bacteria</taxon>
        <taxon>Bacillati</taxon>
        <taxon>Actinomycetota</taxon>
        <taxon>Actinomycetes</taxon>
        <taxon>Propionibacteriales</taxon>
        <taxon>Nocardioidaceae</taxon>
        <taxon>Nocardioides</taxon>
    </lineage>
</organism>
<evidence type="ECO:0000256" key="7">
    <source>
        <dbReference type="ARBA" id="ARBA00022842"/>
    </source>
</evidence>
<dbReference type="NCBIfam" id="TIGR00131">
    <property type="entry name" value="gal_kin"/>
    <property type="match status" value="1"/>
</dbReference>
<evidence type="ECO:0000259" key="13">
    <source>
        <dbReference type="Pfam" id="PF10509"/>
    </source>
</evidence>
<evidence type="ECO:0000256" key="5">
    <source>
        <dbReference type="ARBA" id="ARBA00022777"/>
    </source>
</evidence>
<evidence type="ECO:0000313" key="15">
    <source>
        <dbReference type="Proteomes" id="UP000198859"/>
    </source>
</evidence>
<proteinExistence type="inferred from homology"/>
<dbReference type="Gene3D" id="3.30.70.890">
    <property type="entry name" value="GHMP kinase, C-terminal domain"/>
    <property type="match status" value="1"/>
</dbReference>
<sequence>MPEPTPRTVTGVAPGRVNLIGEHVDYNGGRCLPFALRQTTCARVARRDDGRLVVASGEDRWEGRATDLEEDLDGAPGWVRYVAGVLLALEVSDGLEVVISSDVPIGAGLSSSAALECSVAVAVDALLGLGRTSDELERASVRAESETVGAPTGGLDQAISVHGEEAHALLLDFGTGRREQVRFDPAAHGLGVLVIDTRVSHELTDGGYGQRRDEAWEAARLLGVPTLAEATQGMVYREGLPETLARRAWHVVSEVQRVDAFVDALRADDWAALGPLLDASHTSLRDGYEVSCEELDVAVETAREAGALGARMTGGGFGGSAIALVPLERLGAVRTAVTHAFVARGWASPDFIEADPGPGARVG</sequence>
<dbReference type="GO" id="GO:0006012">
    <property type="term" value="P:galactose metabolic process"/>
    <property type="evidence" value="ECO:0007669"/>
    <property type="project" value="UniProtKB-UniRule"/>
</dbReference>
<dbReference type="InterPro" id="IPR014721">
    <property type="entry name" value="Ribsml_uS5_D2-typ_fold_subgr"/>
</dbReference>
<evidence type="ECO:0000313" key="14">
    <source>
        <dbReference type="EMBL" id="SDR97341.1"/>
    </source>
</evidence>
<dbReference type="STRING" id="642780.SAMN04488570_0850"/>
<dbReference type="RefSeq" id="WP_091726461.1">
    <property type="nucleotide sequence ID" value="NZ_LT629757.1"/>
</dbReference>
<keyword evidence="9" id="KW-0119">Carbohydrate metabolism</keyword>
<dbReference type="InterPro" id="IPR013750">
    <property type="entry name" value="GHMP_kinase_C_dom"/>
</dbReference>
<feature type="domain" description="GHMP kinase N-terminal" evidence="11">
    <location>
        <begin position="81"/>
        <end position="163"/>
    </location>
</feature>
<feature type="domain" description="GHMP kinase C-terminal" evidence="12">
    <location>
        <begin position="262"/>
        <end position="341"/>
    </location>
</feature>
<evidence type="ECO:0000259" key="12">
    <source>
        <dbReference type="Pfam" id="PF08544"/>
    </source>
</evidence>
<dbReference type="InterPro" id="IPR006203">
    <property type="entry name" value="GHMP_knse_ATP-bd_CS"/>
</dbReference>
<keyword evidence="5 14" id="KW-0418">Kinase</keyword>
<comment type="similarity">
    <text evidence="1">Belongs to the GHMP kinase family. GalK subfamily.</text>
</comment>
<dbReference type="PRINTS" id="PR00473">
    <property type="entry name" value="GALCTOKINASE"/>
</dbReference>
<keyword evidence="6" id="KW-0067">ATP-binding</keyword>
<dbReference type="InterPro" id="IPR036554">
    <property type="entry name" value="GHMP_kinase_C_sf"/>
</dbReference>
<keyword evidence="3" id="KW-0479">Metal-binding</keyword>
<dbReference type="AlphaFoldDB" id="A0A1H1NEC4"/>
<keyword evidence="8" id="KW-0299">Galactose metabolism</keyword>
<dbReference type="PANTHER" id="PTHR10457">
    <property type="entry name" value="MEVALONATE KINASE/GALACTOKINASE"/>
    <property type="match status" value="1"/>
</dbReference>
<dbReference type="Pfam" id="PF00288">
    <property type="entry name" value="GHMP_kinases_N"/>
    <property type="match status" value="1"/>
</dbReference>
<dbReference type="InterPro" id="IPR019539">
    <property type="entry name" value="GalKase_N"/>
</dbReference>
<dbReference type="FunFam" id="3.30.70.890:FF:000001">
    <property type="entry name" value="Galactokinase"/>
    <property type="match status" value="1"/>
</dbReference>
<feature type="domain" description="Galactokinase N-terminal" evidence="13">
    <location>
        <begin position="9"/>
        <end position="45"/>
    </location>
</feature>
<evidence type="ECO:0000256" key="10">
    <source>
        <dbReference type="NCBIfam" id="TIGR00131"/>
    </source>
</evidence>
<evidence type="ECO:0000256" key="2">
    <source>
        <dbReference type="ARBA" id="ARBA00022679"/>
    </source>
</evidence>
<dbReference type="InterPro" id="IPR006206">
    <property type="entry name" value="Mevalonate/galactokinase"/>
</dbReference>
<dbReference type="GO" id="GO:0005524">
    <property type="term" value="F:ATP binding"/>
    <property type="evidence" value="ECO:0007669"/>
    <property type="project" value="UniProtKB-UniRule"/>
</dbReference>
<keyword evidence="7" id="KW-0460">Magnesium</keyword>
<reference evidence="15" key="1">
    <citation type="submission" date="2016-10" db="EMBL/GenBank/DDBJ databases">
        <authorList>
            <person name="Varghese N."/>
            <person name="Submissions S."/>
        </authorList>
    </citation>
    <scope>NUCLEOTIDE SEQUENCE [LARGE SCALE GENOMIC DNA]</scope>
    <source>
        <strain evidence="15">DSM 22127</strain>
    </source>
</reference>
<dbReference type="OrthoDB" id="250531at2"/>
<dbReference type="Pfam" id="PF10509">
    <property type="entry name" value="GalKase_gal_bdg"/>
    <property type="match status" value="1"/>
</dbReference>
<evidence type="ECO:0000259" key="11">
    <source>
        <dbReference type="Pfam" id="PF00288"/>
    </source>
</evidence>
<dbReference type="Proteomes" id="UP000198859">
    <property type="component" value="Chromosome I"/>
</dbReference>
<dbReference type="PRINTS" id="PR00959">
    <property type="entry name" value="MEVGALKINASE"/>
</dbReference>
<dbReference type="InterPro" id="IPR020568">
    <property type="entry name" value="Ribosomal_Su5_D2-typ_SF"/>
</dbReference>
<dbReference type="Gene3D" id="3.30.230.10">
    <property type="match status" value="1"/>
</dbReference>
<keyword evidence="4" id="KW-0547">Nucleotide-binding</keyword>
<dbReference type="Pfam" id="PF08544">
    <property type="entry name" value="GHMP_kinases_C"/>
    <property type="match status" value="1"/>
</dbReference>
<dbReference type="GO" id="GO:0005829">
    <property type="term" value="C:cytosol"/>
    <property type="evidence" value="ECO:0007669"/>
    <property type="project" value="TreeGrafter"/>
</dbReference>
<dbReference type="PROSITE" id="PS00627">
    <property type="entry name" value="GHMP_KINASES_ATP"/>
    <property type="match status" value="1"/>
</dbReference>
<accession>A0A1H1NEC4</accession>
<evidence type="ECO:0000256" key="4">
    <source>
        <dbReference type="ARBA" id="ARBA00022741"/>
    </source>
</evidence>
<dbReference type="PANTHER" id="PTHR10457:SF7">
    <property type="entry name" value="GALACTOKINASE-RELATED"/>
    <property type="match status" value="1"/>
</dbReference>